<dbReference type="GO" id="GO:0016887">
    <property type="term" value="F:ATP hydrolysis activity"/>
    <property type="evidence" value="ECO:0007669"/>
    <property type="project" value="InterPro"/>
</dbReference>
<dbReference type="InterPro" id="IPR003439">
    <property type="entry name" value="ABC_transporter-like_ATP-bd"/>
</dbReference>
<comment type="caution">
    <text evidence="10">The sequence shown here is derived from an EMBL/GenBank/DDBJ whole genome shotgun (WGS) entry which is preliminary data.</text>
</comment>
<protein>
    <submittedName>
        <fullName evidence="10">ABC transporter ATP-binding protein</fullName>
    </submittedName>
</protein>
<dbReference type="InterPro" id="IPR027417">
    <property type="entry name" value="P-loop_NTPase"/>
</dbReference>
<dbReference type="GO" id="GO:0005886">
    <property type="term" value="C:plasma membrane"/>
    <property type="evidence" value="ECO:0007669"/>
    <property type="project" value="UniProtKB-SubCell"/>
</dbReference>
<dbReference type="GO" id="GO:0034040">
    <property type="term" value="F:ATPase-coupled lipid transmembrane transporter activity"/>
    <property type="evidence" value="ECO:0007669"/>
    <property type="project" value="TreeGrafter"/>
</dbReference>
<keyword evidence="6 7" id="KW-0472">Membrane</keyword>
<feature type="transmembrane region" description="Helical" evidence="7">
    <location>
        <begin position="192"/>
        <end position="211"/>
    </location>
</feature>
<evidence type="ECO:0000259" key="8">
    <source>
        <dbReference type="PROSITE" id="PS50893"/>
    </source>
</evidence>
<feature type="transmembrane region" description="Helical" evidence="7">
    <location>
        <begin position="90"/>
        <end position="109"/>
    </location>
</feature>
<keyword evidence="11" id="KW-1185">Reference proteome</keyword>
<dbReference type="Gene3D" id="3.40.50.300">
    <property type="entry name" value="P-loop containing nucleotide triphosphate hydrolases"/>
    <property type="match status" value="1"/>
</dbReference>
<evidence type="ECO:0000256" key="1">
    <source>
        <dbReference type="ARBA" id="ARBA00004651"/>
    </source>
</evidence>
<dbReference type="AlphaFoldDB" id="A0A395LIG8"/>
<feature type="domain" description="ABC transporter" evidence="8">
    <location>
        <begin position="372"/>
        <end position="582"/>
    </location>
</feature>
<dbReference type="PANTHER" id="PTHR24221:SF654">
    <property type="entry name" value="ATP-BINDING CASSETTE SUB-FAMILY B MEMBER 6"/>
    <property type="match status" value="1"/>
</dbReference>
<evidence type="ECO:0000259" key="9">
    <source>
        <dbReference type="PROSITE" id="PS50929"/>
    </source>
</evidence>
<feature type="transmembrane region" description="Helical" evidence="7">
    <location>
        <begin position="168"/>
        <end position="186"/>
    </location>
</feature>
<dbReference type="InterPro" id="IPR036640">
    <property type="entry name" value="ABC1_TM_sf"/>
</dbReference>
<accession>A0A395LIG8</accession>
<dbReference type="SUPFAM" id="SSF52540">
    <property type="entry name" value="P-loop containing nucleoside triphosphate hydrolases"/>
    <property type="match status" value="1"/>
</dbReference>
<dbReference type="InterPro" id="IPR017871">
    <property type="entry name" value="ABC_transporter-like_CS"/>
</dbReference>
<comment type="subcellular location">
    <subcellularLocation>
        <location evidence="1">Cell membrane</location>
        <topology evidence="1">Multi-pass membrane protein</topology>
    </subcellularLocation>
</comment>
<dbReference type="Proteomes" id="UP000254101">
    <property type="component" value="Unassembled WGS sequence"/>
</dbReference>
<evidence type="ECO:0000256" key="3">
    <source>
        <dbReference type="ARBA" id="ARBA00022741"/>
    </source>
</evidence>
<dbReference type="GO" id="GO:0140359">
    <property type="term" value="F:ABC-type transporter activity"/>
    <property type="evidence" value="ECO:0007669"/>
    <property type="project" value="InterPro"/>
</dbReference>
<dbReference type="SMART" id="SM00382">
    <property type="entry name" value="AAA"/>
    <property type="match status" value="1"/>
</dbReference>
<dbReference type="PROSITE" id="PS50893">
    <property type="entry name" value="ABC_TRANSPORTER_2"/>
    <property type="match status" value="1"/>
</dbReference>
<dbReference type="GO" id="GO:0005524">
    <property type="term" value="F:ATP binding"/>
    <property type="evidence" value="ECO:0007669"/>
    <property type="project" value="UniProtKB-KW"/>
</dbReference>
<keyword evidence="3" id="KW-0547">Nucleotide-binding</keyword>
<dbReference type="OrthoDB" id="5288711at2"/>
<organism evidence="10 11">
    <name type="scientific">Alteriqipengyuania lutimaris</name>
    <dbReference type="NCBI Taxonomy" id="1538146"/>
    <lineage>
        <taxon>Bacteria</taxon>
        <taxon>Pseudomonadati</taxon>
        <taxon>Pseudomonadota</taxon>
        <taxon>Alphaproteobacteria</taxon>
        <taxon>Sphingomonadales</taxon>
        <taxon>Erythrobacteraceae</taxon>
        <taxon>Alteriqipengyuania</taxon>
    </lineage>
</organism>
<feature type="domain" description="ABC transmembrane type-1" evidence="9">
    <location>
        <begin position="35"/>
        <end position="332"/>
    </location>
</feature>
<keyword evidence="5 7" id="KW-1133">Transmembrane helix</keyword>
<dbReference type="Gene3D" id="1.20.1560.10">
    <property type="entry name" value="ABC transporter type 1, transmembrane domain"/>
    <property type="match status" value="1"/>
</dbReference>
<evidence type="ECO:0000256" key="7">
    <source>
        <dbReference type="SAM" id="Phobius"/>
    </source>
</evidence>
<dbReference type="InterPro" id="IPR011527">
    <property type="entry name" value="ABC1_TM_dom"/>
</dbReference>
<reference evidence="10 11" key="1">
    <citation type="submission" date="2018-07" db="EMBL/GenBank/DDBJ databases">
        <title>Erythrobacter nanhaiensis sp. nov., a novel member of the genus Erythrobacter isolated from the South China Sea.</title>
        <authorList>
            <person name="Chen X."/>
            <person name="Liu J."/>
        </authorList>
    </citation>
    <scope>NUCLEOTIDE SEQUENCE [LARGE SCALE GENOMIC DNA]</scope>
    <source>
        <strain evidence="10 11">S-5</strain>
    </source>
</reference>
<sequence length="583" mass="62598">MPPIPAACARRIPAVLGQFTFYVSDFRAFAGSRLLLCAFLVALGAVLEAVGVVALVPLFSAAIGDGGRFGGVSLDQIFADFGLETALAKALAVTAAFLALIVLRALTIYHRDVYLRRLTLEYVDHWRRILFDAIRHAPWKAIVAQRRADLEHTVLSDVSRLAIGHDRLMRCGATIAVVVAQLAVLAALSPAMLVFVIALLGTFYWLGMPMLRRANRRGTGMTGTGRHLHGTLGNLLSGQKLARLNNAEEAFNRELIAATDLVRENQLSFTRLQSAMRGTLQLVSAGAVAATLLTGFFAMDLSLPVLLVVVIIVVRIAGSGQQILQAAEAIASMLPALAAMRETLTALGGEAAPAPAPARPSTLARRSGPASIAVEEVWYAHREGEWTLRGASLHAQPGEFVALAGPSGVGKTTLLDIATGLLPATRGSVRVDGEKLHSEADWRRWREDIAYLPQDPFLFDATIAENLRWFTAAPGPDDIDEALDRAEMGEAIAALPDGLETRVGERGQALSGGERQRLCLARALLAKPRLLILDEALSAVDEEGADRIVARLADHSGRPTLIYVTHRSQGWSFADRVVELAAP</sequence>
<keyword evidence="4 10" id="KW-0067">ATP-binding</keyword>
<dbReference type="InterPro" id="IPR003593">
    <property type="entry name" value="AAA+_ATPase"/>
</dbReference>
<dbReference type="Pfam" id="PF00005">
    <property type="entry name" value="ABC_tran"/>
    <property type="match status" value="1"/>
</dbReference>
<evidence type="ECO:0000256" key="5">
    <source>
        <dbReference type="ARBA" id="ARBA00022989"/>
    </source>
</evidence>
<feature type="transmembrane region" description="Helical" evidence="7">
    <location>
        <begin position="34"/>
        <end position="59"/>
    </location>
</feature>
<dbReference type="SUPFAM" id="SSF90123">
    <property type="entry name" value="ABC transporter transmembrane region"/>
    <property type="match status" value="1"/>
</dbReference>
<name>A0A395LIG8_9SPHN</name>
<dbReference type="EMBL" id="QRBB01000001">
    <property type="protein sequence ID" value="RDS76733.1"/>
    <property type="molecule type" value="Genomic_DNA"/>
</dbReference>
<evidence type="ECO:0000256" key="6">
    <source>
        <dbReference type="ARBA" id="ARBA00023136"/>
    </source>
</evidence>
<dbReference type="PROSITE" id="PS00211">
    <property type="entry name" value="ABC_TRANSPORTER_1"/>
    <property type="match status" value="1"/>
</dbReference>
<dbReference type="PROSITE" id="PS50929">
    <property type="entry name" value="ABC_TM1F"/>
    <property type="match status" value="1"/>
</dbReference>
<gene>
    <name evidence="10" type="ORF">DL238_03335</name>
</gene>
<evidence type="ECO:0000256" key="4">
    <source>
        <dbReference type="ARBA" id="ARBA00022840"/>
    </source>
</evidence>
<proteinExistence type="predicted"/>
<dbReference type="InterPro" id="IPR039421">
    <property type="entry name" value="Type_1_exporter"/>
</dbReference>
<evidence type="ECO:0000256" key="2">
    <source>
        <dbReference type="ARBA" id="ARBA00022692"/>
    </source>
</evidence>
<evidence type="ECO:0000313" key="10">
    <source>
        <dbReference type="EMBL" id="RDS76733.1"/>
    </source>
</evidence>
<evidence type="ECO:0000313" key="11">
    <source>
        <dbReference type="Proteomes" id="UP000254101"/>
    </source>
</evidence>
<dbReference type="PANTHER" id="PTHR24221">
    <property type="entry name" value="ATP-BINDING CASSETTE SUB-FAMILY B"/>
    <property type="match status" value="1"/>
</dbReference>
<keyword evidence="2 7" id="KW-0812">Transmembrane</keyword>